<dbReference type="OMA" id="FEKERMW"/>
<dbReference type="NCBIfam" id="NF004539">
    <property type="entry name" value="PRK05888.1-5"/>
    <property type="match status" value="1"/>
</dbReference>
<dbReference type="GO" id="GO:0006120">
    <property type="term" value="P:mitochondrial electron transport, NADH to ubiquinone"/>
    <property type="evidence" value="ECO:0007669"/>
    <property type="project" value="TreeGrafter"/>
</dbReference>
<organism evidence="12">
    <name type="scientific">Haemonchus placei</name>
    <name type="common">Barber's pole worm</name>
    <dbReference type="NCBI Taxonomy" id="6290"/>
    <lineage>
        <taxon>Eukaryota</taxon>
        <taxon>Metazoa</taxon>
        <taxon>Ecdysozoa</taxon>
        <taxon>Nematoda</taxon>
        <taxon>Chromadorea</taxon>
        <taxon>Rhabditida</taxon>
        <taxon>Rhabditina</taxon>
        <taxon>Rhabditomorpha</taxon>
        <taxon>Strongyloidea</taxon>
        <taxon>Trichostrongylidae</taxon>
        <taxon>Haemonchus</taxon>
    </lineage>
</organism>
<evidence type="ECO:0000256" key="2">
    <source>
        <dbReference type="ARBA" id="ARBA00003257"/>
    </source>
</evidence>
<evidence type="ECO:0000256" key="6">
    <source>
        <dbReference type="ARBA" id="ARBA00022967"/>
    </source>
</evidence>
<evidence type="ECO:0000256" key="1">
    <source>
        <dbReference type="ARBA" id="ARBA00001966"/>
    </source>
</evidence>
<dbReference type="Gene3D" id="3.30.70.3270">
    <property type="match status" value="2"/>
</dbReference>
<protein>
    <submittedName>
        <fullName evidence="12">NADH dehydrogenase [ubiquinone] iron-sulfur protein 8, mitochondrial</fullName>
    </submittedName>
</protein>
<comment type="function">
    <text evidence="2">Core subunit of the mitochondrial membrane respiratory chain NADH dehydrogenase (Complex I) that is believed to belong to the minimal assembly required for catalysis. Complex I functions in the transfer of electrons from NADH to the respiratory chain. The immediate electron acceptor for the enzyme is believed to be ubiquinone.</text>
</comment>
<keyword evidence="11" id="KW-1185">Reference proteome</keyword>
<evidence type="ECO:0000313" key="12">
    <source>
        <dbReference type="WBParaSite" id="HPLM_0001392201-mRNA-1"/>
    </source>
</evidence>
<feature type="domain" description="4Fe-4S ferredoxin-type" evidence="9">
    <location>
        <begin position="352"/>
        <end position="381"/>
    </location>
</feature>
<comment type="similarity">
    <text evidence="3">Belongs to the complex I 23 kDa subunit family.</text>
</comment>
<dbReference type="InterPro" id="IPR017900">
    <property type="entry name" value="4Fe4S_Fe_S_CS"/>
</dbReference>
<dbReference type="PANTHER" id="PTHR10849:SF20">
    <property type="entry name" value="NADH DEHYDROGENASE [UBIQUINONE] IRON-SULFUR PROTEIN 8, MITOCHONDRIAL"/>
    <property type="match status" value="1"/>
</dbReference>
<dbReference type="GO" id="GO:0046872">
    <property type="term" value="F:metal ion binding"/>
    <property type="evidence" value="ECO:0007669"/>
    <property type="project" value="UniProtKB-KW"/>
</dbReference>
<dbReference type="GO" id="GO:0051539">
    <property type="term" value="F:4 iron, 4 sulfur cluster binding"/>
    <property type="evidence" value="ECO:0007669"/>
    <property type="project" value="UniProtKB-KW"/>
</dbReference>
<dbReference type="STRING" id="6290.A0A0N4WR27"/>
<dbReference type="PROSITE" id="PS00198">
    <property type="entry name" value="4FE4S_FER_1"/>
    <property type="match status" value="2"/>
</dbReference>
<name>A0A0N4WR27_HAEPC</name>
<dbReference type="AlphaFoldDB" id="A0A0N4WR27"/>
<dbReference type="PANTHER" id="PTHR10849">
    <property type="entry name" value="NADH DEHYDROGENASE UBIQUINONE IRON-SULFUR PROTEIN 8, MITOCHONDRIAL"/>
    <property type="match status" value="1"/>
</dbReference>
<keyword evidence="4" id="KW-0004">4Fe-4S</keyword>
<keyword evidence="6" id="KW-1278">Translocase</keyword>
<dbReference type="WBParaSite" id="HPLM_0001392201-mRNA-1">
    <property type="protein sequence ID" value="HPLM_0001392201-mRNA-1"/>
    <property type="gene ID" value="HPLM_0001392201"/>
</dbReference>
<dbReference type="NCBIfam" id="TIGR01971">
    <property type="entry name" value="NuoI"/>
    <property type="match status" value="1"/>
</dbReference>
<evidence type="ECO:0000256" key="5">
    <source>
        <dbReference type="ARBA" id="ARBA00022723"/>
    </source>
</evidence>
<dbReference type="InterPro" id="IPR017896">
    <property type="entry name" value="4Fe4S_Fe-S-bd"/>
</dbReference>
<keyword evidence="8" id="KW-0411">Iron-sulfur</keyword>
<dbReference type="FunFam" id="3.30.70.3270:FF:000001">
    <property type="entry name" value="NADH-quinone oxidoreductase subunit I 1"/>
    <property type="match status" value="2"/>
</dbReference>
<accession>A0A0N4WR27</accession>
<gene>
    <name evidence="10" type="ORF">HPLM_LOCUS13914</name>
</gene>
<dbReference type="Proteomes" id="UP000268014">
    <property type="component" value="Unassembled WGS sequence"/>
</dbReference>
<dbReference type="EMBL" id="UZAF01018385">
    <property type="protein sequence ID" value="VDO51092.1"/>
    <property type="molecule type" value="Genomic_DNA"/>
</dbReference>
<evidence type="ECO:0000256" key="7">
    <source>
        <dbReference type="ARBA" id="ARBA00023004"/>
    </source>
</evidence>
<keyword evidence="7" id="KW-0408">Iron</keyword>
<dbReference type="NCBIfam" id="NF004538">
    <property type="entry name" value="PRK05888.1-4"/>
    <property type="match status" value="2"/>
</dbReference>
<keyword evidence="5" id="KW-0479">Metal-binding</keyword>
<dbReference type="CDD" id="cd10549">
    <property type="entry name" value="MtMvhB_like"/>
    <property type="match status" value="1"/>
</dbReference>
<feature type="domain" description="4Fe-4S ferredoxin-type" evidence="9">
    <location>
        <begin position="118"/>
        <end position="147"/>
    </location>
</feature>
<proteinExistence type="inferred from homology"/>
<comment type="cofactor">
    <cofactor evidence="1">
        <name>[4Fe-4S] cluster</name>
        <dbReference type="ChEBI" id="CHEBI:49883"/>
    </cofactor>
</comment>
<evidence type="ECO:0000259" key="9">
    <source>
        <dbReference type="PROSITE" id="PS51379"/>
    </source>
</evidence>
<dbReference type="Pfam" id="PF12838">
    <property type="entry name" value="Fer4_7"/>
    <property type="match status" value="2"/>
</dbReference>
<feature type="domain" description="4Fe-4S ferredoxin-type" evidence="9">
    <location>
        <begin position="313"/>
        <end position="342"/>
    </location>
</feature>
<reference evidence="12" key="1">
    <citation type="submission" date="2017-02" db="UniProtKB">
        <authorList>
            <consortium name="WormBaseParasite"/>
        </authorList>
    </citation>
    <scope>IDENTIFICATION</scope>
</reference>
<dbReference type="OrthoDB" id="204405at2759"/>
<dbReference type="InterPro" id="IPR010226">
    <property type="entry name" value="NADH_quinone_OxRdtase_chainI"/>
</dbReference>
<reference evidence="10 11" key="2">
    <citation type="submission" date="2018-11" db="EMBL/GenBank/DDBJ databases">
        <authorList>
            <consortium name="Pathogen Informatics"/>
        </authorList>
    </citation>
    <scope>NUCLEOTIDE SEQUENCE [LARGE SCALE GENOMIC DNA]</scope>
    <source>
        <strain evidence="10 11">MHpl1</strain>
    </source>
</reference>
<evidence type="ECO:0000313" key="10">
    <source>
        <dbReference type="EMBL" id="VDO51092.1"/>
    </source>
</evidence>
<evidence type="ECO:0000256" key="3">
    <source>
        <dbReference type="ARBA" id="ARBA00010277"/>
    </source>
</evidence>
<feature type="domain" description="4Fe-4S ferredoxin-type" evidence="9">
    <location>
        <begin position="157"/>
        <end position="186"/>
    </location>
</feature>
<dbReference type="PROSITE" id="PS51379">
    <property type="entry name" value="4FE4S_FER_2"/>
    <property type="match status" value="4"/>
</dbReference>
<evidence type="ECO:0000256" key="8">
    <source>
        <dbReference type="ARBA" id="ARBA00023014"/>
    </source>
</evidence>
<dbReference type="GO" id="GO:0032981">
    <property type="term" value="P:mitochondrial respiratory chain complex I assembly"/>
    <property type="evidence" value="ECO:0007669"/>
    <property type="project" value="TreeGrafter"/>
</dbReference>
<evidence type="ECO:0000256" key="4">
    <source>
        <dbReference type="ARBA" id="ARBA00022485"/>
    </source>
</evidence>
<dbReference type="GO" id="GO:0016020">
    <property type="term" value="C:membrane"/>
    <property type="evidence" value="ECO:0007669"/>
    <property type="project" value="InterPro"/>
</dbReference>
<dbReference type="HAMAP" id="MF_01351">
    <property type="entry name" value="NDH1_NuoI"/>
    <property type="match status" value="1"/>
</dbReference>
<evidence type="ECO:0000313" key="11">
    <source>
        <dbReference type="Proteomes" id="UP000268014"/>
    </source>
</evidence>
<sequence>MQDGVSGAVPASIDDRLLENKSMWTALYSGCGEQPNSSGGSGVVQQKRNKYKYVGEQEVTDGSFAGDLNYGLHTLFFTELFRGFGVMLGHVFMEPATINYPFEKGPLSSRFRGEHALRRYPSGEERCIACKLCEAICPAQAITIEAELRPDGSRRTTRYDIDMTKCIYCGLCQEACPVDAIVEGPNFEFSTETHEEQLYNKTELMSFASWFLNEVGITTVEVTERALDHSDVLESISNIYPTSAKDVLKFKREMRSCSQATMAMKSLGLVTKGVFGRTPKPALTNGVLQQKRTNYKYVGMVAETDGTGEHSLRRYPSGEERCIACKLCEAICPAQAITIEAEPRPDGSRRAVRYDLDNNKCIYCGLCQEACPVDAIVESPNFEFSVETHEELIYNKEKLLTNGDRWEPELAANIQAEYLYR</sequence>
<dbReference type="GO" id="GO:0005739">
    <property type="term" value="C:mitochondrion"/>
    <property type="evidence" value="ECO:0007669"/>
    <property type="project" value="UniProtKB-ARBA"/>
</dbReference>
<dbReference type="SUPFAM" id="SSF54862">
    <property type="entry name" value="4Fe-4S ferredoxins"/>
    <property type="match status" value="2"/>
</dbReference>
<dbReference type="GO" id="GO:0003954">
    <property type="term" value="F:NADH dehydrogenase activity"/>
    <property type="evidence" value="ECO:0007669"/>
    <property type="project" value="TreeGrafter"/>
</dbReference>